<dbReference type="EMBL" id="MAYH01000012">
    <property type="protein sequence ID" value="OCA76454.1"/>
    <property type="molecule type" value="Genomic_DNA"/>
</dbReference>
<dbReference type="PANTHER" id="PTHR47432:SF1">
    <property type="entry name" value="CELL WALL ASSEMBLY REGULATOR SMI1"/>
    <property type="match status" value="1"/>
</dbReference>
<evidence type="ECO:0000259" key="1">
    <source>
        <dbReference type="Pfam" id="PF09346"/>
    </source>
</evidence>
<comment type="caution">
    <text evidence="2">The sequence shown here is derived from an EMBL/GenBank/DDBJ whole genome shotgun (WGS) entry which is preliminary data.</text>
</comment>
<sequence length="208" mass="24558">MSIMEENFRTIEKWLNENAPKIVKNSLQAPIAERQWETFFKLIEKNLPDDFKHLYLWHNGMNDDENVGSLFYGMSFYSMDEVLQNHEGRSEERIALKKWDKEIKPENINNPYWIRFAFDGAHTGLYLDLDPNNEGTYGQVIFIDDEYEAGILVANSVRDLVCQFTKDLEQGLYHLHEDALEDGNHFLEADDSIDIINWQDSVKWNRFD</sequence>
<evidence type="ECO:0000313" key="3">
    <source>
        <dbReference type="Proteomes" id="UP000092651"/>
    </source>
</evidence>
<dbReference type="InterPro" id="IPR051873">
    <property type="entry name" value="KNR4/SMI1_regulator"/>
</dbReference>
<evidence type="ECO:0000313" key="2">
    <source>
        <dbReference type="EMBL" id="OCA76454.1"/>
    </source>
</evidence>
<feature type="domain" description="Knr4/Smi1-like" evidence="1">
    <location>
        <begin position="31"/>
        <end position="160"/>
    </location>
</feature>
<dbReference type="Proteomes" id="UP000092651">
    <property type="component" value="Unassembled WGS sequence"/>
</dbReference>
<dbReference type="InterPro" id="IPR018958">
    <property type="entry name" value="Knr4/Smi1-like_dom"/>
</dbReference>
<dbReference type="PANTHER" id="PTHR47432">
    <property type="entry name" value="CELL WALL ASSEMBLY REGULATOR SMI1"/>
    <property type="match status" value="1"/>
</dbReference>
<gene>
    <name evidence="2" type="ORF">BBI01_03785</name>
</gene>
<keyword evidence="3" id="KW-1185">Reference proteome</keyword>
<proteinExistence type="predicted"/>
<accession>A0A1B8ZY26</accession>
<protein>
    <submittedName>
        <fullName evidence="2">Beta-1 3-glucan biosynthesis protein</fullName>
    </submittedName>
</protein>
<reference evidence="2 3" key="1">
    <citation type="submission" date="2016-07" db="EMBL/GenBank/DDBJ databases">
        <authorList>
            <person name="Jeong J.-J."/>
            <person name="Kim D.W."/>
            <person name="Sang M.K."/>
            <person name="Choi I.-G."/>
            <person name="Kim K.D."/>
        </authorList>
    </citation>
    <scope>NUCLEOTIDE SEQUENCE [LARGE SCALE GENOMIC DNA]</scope>
    <source>
        <strain evidence="2 3">UTM-3</strain>
    </source>
</reference>
<dbReference type="AlphaFoldDB" id="A0A1B8ZY26"/>
<dbReference type="GO" id="GO:0043332">
    <property type="term" value="C:mating projection tip"/>
    <property type="evidence" value="ECO:0007669"/>
    <property type="project" value="TreeGrafter"/>
</dbReference>
<dbReference type="SUPFAM" id="SSF160631">
    <property type="entry name" value="SMI1/KNR4-like"/>
    <property type="match status" value="1"/>
</dbReference>
<dbReference type="Pfam" id="PF09346">
    <property type="entry name" value="SMI1_KNR4"/>
    <property type="match status" value="1"/>
</dbReference>
<organism evidence="2 3">
    <name type="scientific">Chryseobacterium artocarpi</name>
    <dbReference type="NCBI Taxonomy" id="1414727"/>
    <lineage>
        <taxon>Bacteria</taxon>
        <taxon>Pseudomonadati</taxon>
        <taxon>Bacteroidota</taxon>
        <taxon>Flavobacteriia</taxon>
        <taxon>Flavobacteriales</taxon>
        <taxon>Weeksellaceae</taxon>
        <taxon>Chryseobacterium group</taxon>
        <taxon>Chryseobacterium</taxon>
    </lineage>
</organism>
<dbReference type="Gene3D" id="3.40.1580.10">
    <property type="entry name" value="SMI1/KNR4-like"/>
    <property type="match status" value="1"/>
</dbReference>
<name>A0A1B8ZY26_9FLAO</name>
<dbReference type="InterPro" id="IPR037883">
    <property type="entry name" value="Knr4/Smi1-like_sf"/>
</dbReference>